<dbReference type="InterPro" id="IPR047187">
    <property type="entry name" value="SF1_C_Upf1"/>
</dbReference>
<dbReference type="GO" id="GO:0006369">
    <property type="term" value="P:termination of RNA polymerase II transcription"/>
    <property type="evidence" value="ECO:0007669"/>
    <property type="project" value="TreeGrafter"/>
</dbReference>
<feature type="domain" description="DNA2/NAM7 helicase-like C-terminal" evidence="1">
    <location>
        <begin position="2"/>
        <end position="163"/>
    </location>
</feature>
<dbReference type="InterPro" id="IPR045055">
    <property type="entry name" value="DNA2/NAM7-like"/>
</dbReference>
<evidence type="ECO:0000259" key="1">
    <source>
        <dbReference type="Pfam" id="PF13087"/>
    </source>
</evidence>
<dbReference type="InterPro" id="IPR041679">
    <property type="entry name" value="DNA2/NAM7-like_C"/>
</dbReference>
<dbReference type="GO" id="GO:0001147">
    <property type="term" value="F:transcription termination site sequence-specific DNA binding"/>
    <property type="evidence" value="ECO:0007669"/>
    <property type="project" value="TreeGrafter"/>
</dbReference>
<dbReference type="OrthoDB" id="6513042at2759"/>
<dbReference type="OMA" id="TRANTAF"/>
<dbReference type="GO" id="GO:0016604">
    <property type="term" value="C:nuclear body"/>
    <property type="evidence" value="ECO:0007669"/>
    <property type="project" value="TreeGrafter"/>
</dbReference>
<gene>
    <name evidence="2" type="ORF">RFI_26994</name>
</gene>
<dbReference type="CDD" id="cd18808">
    <property type="entry name" value="SF1_C_Upf1"/>
    <property type="match status" value="1"/>
</dbReference>
<dbReference type="PANTHER" id="PTHR10887">
    <property type="entry name" value="DNA2/NAM7 HELICASE FAMILY"/>
    <property type="match status" value="1"/>
</dbReference>
<dbReference type="Gene3D" id="3.40.50.300">
    <property type="entry name" value="P-loop containing nucleotide triphosphate hydrolases"/>
    <property type="match status" value="1"/>
</dbReference>
<dbReference type="Proteomes" id="UP000023152">
    <property type="component" value="Unassembled WGS sequence"/>
</dbReference>
<dbReference type="InterPro" id="IPR027417">
    <property type="entry name" value="P-loop_NTPase"/>
</dbReference>
<comment type="caution">
    <text evidence="2">The sequence shown here is derived from an EMBL/GenBank/DDBJ whole genome shotgun (WGS) entry which is preliminary data.</text>
</comment>
<proteinExistence type="predicted"/>
<keyword evidence="3" id="KW-1185">Reference proteome</keyword>
<organism evidence="2 3">
    <name type="scientific">Reticulomyxa filosa</name>
    <dbReference type="NCBI Taxonomy" id="46433"/>
    <lineage>
        <taxon>Eukaryota</taxon>
        <taxon>Sar</taxon>
        <taxon>Rhizaria</taxon>
        <taxon>Retaria</taxon>
        <taxon>Foraminifera</taxon>
        <taxon>Monothalamids</taxon>
        <taxon>Reticulomyxidae</taxon>
        <taxon>Reticulomyxa</taxon>
    </lineage>
</organism>
<feature type="non-terminal residue" evidence="2">
    <location>
        <position position="1"/>
    </location>
</feature>
<name>X6M8T0_RETFI</name>
<dbReference type="EMBL" id="ASPP01023499">
    <property type="protein sequence ID" value="ETO10383.1"/>
    <property type="molecule type" value="Genomic_DNA"/>
</dbReference>
<dbReference type="Pfam" id="PF13087">
    <property type="entry name" value="AAA_12"/>
    <property type="match status" value="1"/>
</dbReference>
<reference evidence="2 3" key="1">
    <citation type="journal article" date="2013" name="Curr. Biol.">
        <title>The Genome of the Foraminiferan Reticulomyxa filosa.</title>
        <authorList>
            <person name="Glockner G."/>
            <person name="Hulsmann N."/>
            <person name="Schleicher M."/>
            <person name="Noegel A.A."/>
            <person name="Eichinger L."/>
            <person name="Gallinger C."/>
            <person name="Pawlowski J."/>
            <person name="Sierra R."/>
            <person name="Euteneuer U."/>
            <person name="Pillet L."/>
            <person name="Moustafa A."/>
            <person name="Platzer M."/>
            <person name="Groth M."/>
            <person name="Szafranski K."/>
            <person name="Schliwa M."/>
        </authorList>
    </citation>
    <scope>NUCLEOTIDE SEQUENCE [LARGE SCALE GENOMIC DNA]</scope>
</reference>
<accession>X6M8T0</accession>
<dbReference type="PANTHER" id="PTHR10887:SF495">
    <property type="entry name" value="HELICASE SENATAXIN ISOFORM X1-RELATED"/>
    <property type="match status" value="1"/>
</dbReference>
<dbReference type="SUPFAM" id="SSF52540">
    <property type="entry name" value="P-loop containing nucleoside triphosphate hydrolases"/>
    <property type="match status" value="1"/>
</dbReference>
<sequence length="204" mass="23785">VQFLDTQYRMHRALTEFSSMEFYGGQLKTAKSLRRDMPKGFPWPIKDYPLCFIHVDGFHESRNVWMSTENEKEAHLIVNIASMLFQQNWRNGRVTIITPYRAQRENIEDKLNSLCGGYHKQCEVIIFSAVRANDMNSIGFLKERPRVNVMLTRPKSGLIVVGNLHTLSKEILWNKWLTHVVVKNKSFVDSRVLEQNTDLNISTK</sequence>
<evidence type="ECO:0000313" key="3">
    <source>
        <dbReference type="Proteomes" id="UP000023152"/>
    </source>
</evidence>
<evidence type="ECO:0000313" key="2">
    <source>
        <dbReference type="EMBL" id="ETO10383.1"/>
    </source>
</evidence>
<protein>
    <submittedName>
        <fullName evidence="2">Phage head-tail adaptor family protein</fullName>
    </submittedName>
</protein>
<dbReference type="AlphaFoldDB" id="X6M8T0"/>